<feature type="transmembrane region" description="Helical" evidence="1">
    <location>
        <begin position="41"/>
        <end position="61"/>
    </location>
</feature>
<accession>B9XBV0</accession>
<evidence type="ECO:0000313" key="2">
    <source>
        <dbReference type="EMBL" id="EEF62418.1"/>
    </source>
</evidence>
<dbReference type="STRING" id="320771.Cflav_PD5053"/>
<dbReference type="EMBL" id="ABOX02000004">
    <property type="protein sequence ID" value="EEF62418.1"/>
    <property type="molecule type" value="Genomic_DNA"/>
</dbReference>
<protein>
    <submittedName>
        <fullName evidence="2">Uncharacterized protein</fullName>
    </submittedName>
</protein>
<keyword evidence="1" id="KW-0472">Membrane</keyword>
<dbReference type="RefSeq" id="WP_007413298.1">
    <property type="nucleotide sequence ID" value="NZ_ABOX02000004.1"/>
</dbReference>
<evidence type="ECO:0000256" key="1">
    <source>
        <dbReference type="SAM" id="Phobius"/>
    </source>
</evidence>
<reference evidence="2 3" key="1">
    <citation type="journal article" date="2011" name="J. Bacteriol.">
        <title>Genome sequence of 'Pedosphaera parvula' Ellin514, an aerobic Verrucomicrobial isolate from pasture soil.</title>
        <authorList>
            <person name="Kant R."/>
            <person name="van Passel M.W."/>
            <person name="Sangwan P."/>
            <person name="Palva A."/>
            <person name="Lucas S."/>
            <person name="Copeland A."/>
            <person name="Lapidus A."/>
            <person name="Glavina Del Rio T."/>
            <person name="Dalin E."/>
            <person name="Tice H."/>
            <person name="Bruce D."/>
            <person name="Goodwin L."/>
            <person name="Pitluck S."/>
            <person name="Chertkov O."/>
            <person name="Larimer F.W."/>
            <person name="Land M.L."/>
            <person name="Hauser L."/>
            <person name="Brettin T.S."/>
            <person name="Detter J.C."/>
            <person name="Han S."/>
            <person name="de Vos W.M."/>
            <person name="Janssen P.H."/>
            <person name="Smidt H."/>
        </authorList>
    </citation>
    <scope>NUCLEOTIDE SEQUENCE [LARGE SCALE GENOMIC DNA]</scope>
    <source>
        <strain evidence="2 3">Ellin514</strain>
    </source>
</reference>
<sequence precursor="true">MNTNPSKSSPILFWILLFLPAAMGLASFWVGQSSKNTGSTIGMLALPLGVGAAIYCGIWLARRFFQGSGTRVLTALCFIALIGFLNLFAIVAGCAGNIDLR</sequence>
<dbReference type="AlphaFoldDB" id="B9XBV0"/>
<feature type="transmembrane region" description="Helical" evidence="1">
    <location>
        <begin position="12"/>
        <end position="29"/>
    </location>
</feature>
<proteinExistence type="predicted"/>
<dbReference type="Proteomes" id="UP000003688">
    <property type="component" value="Unassembled WGS sequence"/>
</dbReference>
<keyword evidence="1" id="KW-0812">Transmembrane</keyword>
<keyword evidence="1" id="KW-1133">Transmembrane helix</keyword>
<evidence type="ECO:0000313" key="3">
    <source>
        <dbReference type="Proteomes" id="UP000003688"/>
    </source>
</evidence>
<name>B9XBV0_PEDPL</name>
<organism evidence="2 3">
    <name type="scientific">Pedosphaera parvula (strain Ellin514)</name>
    <dbReference type="NCBI Taxonomy" id="320771"/>
    <lineage>
        <taxon>Bacteria</taxon>
        <taxon>Pseudomonadati</taxon>
        <taxon>Verrucomicrobiota</taxon>
        <taxon>Pedosphaerae</taxon>
        <taxon>Pedosphaerales</taxon>
        <taxon>Pedosphaeraceae</taxon>
        <taxon>Pedosphaera</taxon>
    </lineage>
</organism>
<feature type="transmembrane region" description="Helical" evidence="1">
    <location>
        <begin position="73"/>
        <end position="98"/>
    </location>
</feature>
<keyword evidence="3" id="KW-1185">Reference proteome</keyword>
<gene>
    <name evidence="2" type="ORF">Cflav_PD5053</name>
</gene>
<comment type="caution">
    <text evidence="2">The sequence shown here is derived from an EMBL/GenBank/DDBJ whole genome shotgun (WGS) entry which is preliminary data.</text>
</comment>